<sequence>MFHSLATKLLLLYMPIILLATGTTFIYLTLKHCIKGNTVEAIYSFLTPITQVSPFQMVNQEEEATVVLTSPISLDCESGSDYRAPNLLQRILNLLKNVRPGSDLSRFTLPPIFNIPKSQLQCYGESVYCVNNDILSRCANGASPLDRFTSVVAWSISTYRPLMFGVAPYNPVLGETHHASRGNLNVLLEQVSHHPPVSALHATDEIDNIEMTWCQYAFPKFYGTSIQAQVLGKRHLKLVNKGESYIMNSPNLVIKILPFPDVEWLGNVTIQCQETGLQAELCYKGNSFFGKKGNYRGVKGKIISTSNMKTIYEINGHWDRNVTVTDISNGKVTVIYRANEVISGLKTPIVKDVKGVWPSESGVVWGKVNEGILKKSWDEAKDAKTAIEEKEREFAKNRKLKGESWIPKHFVLSKENGEWEVKPKNTKVPSAPIIVPI</sequence>
<keyword evidence="2" id="KW-1185">Reference proteome</keyword>
<protein>
    <submittedName>
        <fullName evidence="1">Uncharacterized protein</fullName>
    </submittedName>
</protein>
<evidence type="ECO:0000313" key="1">
    <source>
        <dbReference type="EMBL" id="KAI3790515.1"/>
    </source>
</evidence>
<proteinExistence type="predicted"/>
<organism evidence="1 2">
    <name type="scientific">Cichorium intybus</name>
    <name type="common">Chicory</name>
    <dbReference type="NCBI Taxonomy" id="13427"/>
    <lineage>
        <taxon>Eukaryota</taxon>
        <taxon>Viridiplantae</taxon>
        <taxon>Streptophyta</taxon>
        <taxon>Embryophyta</taxon>
        <taxon>Tracheophyta</taxon>
        <taxon>Spermatophyta</taxon>
        <taxon>Magnoliopsida</taxon>
        <taxon>eudicotyledons</taxon>
        <taxon>Gunneridae</taxon>
        <taxon>Pentapetalae</taxon>
        <taxon>asterids</taxon>
        <taxon>campanulids</taxon>
        <taxon>Asterales</taxon>
        <taxon>Asteraceae</taxon>
        <taxon>Cichorioideae</taxon>
        <taxon>Cichorieae</taxon>
        <taxon>Cichoriinae</taxon>
        <taxon>Cichorium</taxon>
    </lineage>
</organism>
<dbReference type="Proteomes" id="UP001055811">
    <property type="component" value="Linkage Group LG01"/>
</dbReference>
<gene>
    <name evidence="1" type="ORF">L2E82_03609</name>
</gene>
<dbReference type="EMBL" id="CM042009">
    <property type="protein sequence ID" value="KAI3790515.1"/>
    <property type="molecule type" value="Genomic_DNA"/>
</dbReference>
<reference evidence="1 2" key="2">
    <citation type="journal article" date="2022" name="Mol. Ecol. Resour.">
        <title>The genomes of chicory, endive, great burdock and yacon provide insights into Asteraceae paleo-polyploidization history and plant inulin production.</title>
        <authorList>
            <person name="Fan W."/>
            <person name="Wang S."/>
            <person name="Wang H."/>
            <person name="Wang A."/>
            <person name="Jiang F."/>
            <person name="Liu H."/>
            <person name="Zhao H."/>
            <person name="Xu D."/>
            <person name="Zhang Y."/>
        </authorList>
    </citation>
    <scope>NUCLEOTIDE SEQUENCE [LARGE SCALE GENOMIC DNA]</scope>
    <source>
        <strain evidence="2">cv. Punajuju</strain>
        <tissue evidence="1">Leaves</tissue>
    </source>
</reference>
<comment type="caution">
    <text evidence="1">The sequence shown here is derived from an EMBL/GenBank/DDBJ whole genome shotgun (WGS) entry which is preliminary data.</text>
</comment>
<name>A0ACB9H450_CICIN</name>
<reference evidence="2" key="1">
    <citation type="journal article" date="2022" name="Mol. Ecol. Resour.">
        <title>The genomes of chicory, endive, great burdock and yacon provide insights into Asteraceae palaeo-polyploidization history and plant inulin production.</title>
        <authorList>
            <person name="Fan W."/>
            <person name="Wang S."/>
            <person name="Wang H."/>
            <person name="Wang A."/>
            <person name="Jiang F."/>
            <person name="Liu H."/>
            <person name="Zhao H."/>
            <person name="Xu D."/>
            <person name="Zhang Y."/>
        </authorList>
    </citation>
    <scope>NUCLEOTIDE SEQUENCE [LARGE SCALE GENOMIC DNA]</scope>
    <source>
        <strain evidence="2">cv. Punajuju</strain>
    </source>
</reference>
<accession>A0ACB9H450</accession>
<evidence type="ECO:0000313" key="2">
    <source>
        <dbReference type="Proteomes" id="UP001055811"/>
    </source>
</evidence>